<accession>A0A3D9KNN6</accession>
<reference evidence="1 2" key="1">
    <citation type="submission" date="2018-07" db="EMBL/GenBank/DDBJ databases">
        <title>Genomic Encyclopedia of Type Strains, Phase III (KMG-III): the genomes of soil and plant-associated and newly described type strains.</title>
        <authorList>
            <person name="Whitman W."/>
        </authorList>
    </citation>
    <scope>NUCLEOTIDE SEQUENCE [LARGE SCALE GENOMIC DNA]</scope>
    <source>
        <strain evidence="1 2">CECT 7287</strain>
    </source>
</reference>
<comment type="caution">
    <text evidence="1">The sequence shown here is derived from an EMBL/GenBank/DDBJ whole genome shotgun (WGS) entry which is preliminary data.</text>
</comment>
<protein>
    <submittedName>
        <fullName evidence="1">Uncharacterized protein</fullName>
    </submittedName>
</protein>
<keyword evidence="2" id="KW-1185">Reference proteome</keyword>
<dbReference type="Pfam" id="PF18952">
    <property type="entry name" value="DUF5696"/>
    <property type="match status" value="1"/>
</dbReference>
<proteinExistence type="predicted"/>
<sequence>MLKKLWPASGKYRLLLIGAVVLVVATAAGIVFGGRDKLPSLRAMGIGEPVRQLASVVEGAAWQAGRRDDEGFALVADNARYSLRLESKTSQLVVVDKAGGYKWRSNPSPEQLAQEKVKGALLENLQSPFVAEIVAAGQTRRTMLSTLTKGVTIDYTPIGGEGVQATYTFEKERMSFVVQFTLTEHGLEAAVPSDGIKESGDYGLYSLQLLPYFGAVPTGEEEEGYLFVPDGPGGLIYYDRARPSVASGYEFPIYGDDPAHLDYSESRTVRREQIAYPLYGLKRGEHAFAAIVKEGAYTAKIKGATPSNSTRYHSVGVSFSYREEYGRKVSGITKETVKSVRKERTVDDLRVEYRLLSGEEADYVGMAHAYRDYLEGSGQLGERLPATGHVPLMLSLVGGGNKPQFGTSGFETATTFKQAEEIVEGLREAGIGSMNVIYRGWQNSGHTYTDERFPIVSALGGDKGAQRFVSRMHELGIKVLFDDYLAWKEEAYSSFYKKTDGIRGIDSTVLSGRGDGFIVNPVKAVRQQKRVVDALKEIGVDGIHYVDGPGSLSFSDYRANAPLTRGDTVHYYLALLDYVREQLGAAGVNRGEQYALKHADYIEELPHSSSSDFLIDETVPVYPIAVHGSVLYSAAAGNLRDVYEDEMLKAIEYGAVPAFTLTYAESRVLKGTDYQNLYSTQYEIWKDRVAEDYKNFDRLAGVLHRRIADHQKIADGVYATVYEDGTRVTVDYRTKQFSVEGGRRE</sequence>
<gene>
    <name evidence="1" type="ORF">DFP98_10214</name>
</gene>
<evidence type="ECO:0000313" key="1">
    <source>
        <dbReference type="EMBL" id="RED87537.1"/>
    </source>
</evidence>
<dbReference type="RefSeq" id="WP_116058955.1">
    <property type="nucleotide sequence ID" value="NZ_QRDZ01000002.1"/>
</dbReference>
<dbReference type="OrthoDB" id="9793135at2"/>
<dbReference type="EMBL" id="QRDZ01000002">
    <property type="protein sequence ID" value="RED87537.1"/>
    <property type="molecule type" value="Genomic_DNA"/>
</dbReference>
<dbReference type="InterPro" id="IPR043751">
    <property type="entry name" value="DUF5696"/>
</dbReference>
<dbReference type="AlphaFoldDB" id="A0A3D9KNN6"/>
<dbReference type="Proteomes" id="UP000256977">
    <property type="component" value="Unassembled WGS sequence"/>
</dbReference>
<organism evidence="1 2">
    <name type="scientific">Cohnella phaseoli</name>
    <dbReference type="NCBI Taxonomy" id="456490"/>
    <lineage>
        <taxon>Bacteria</taxon>
        <taxon>Bacillati</taxon>
        <taxon>Bacillota</taxon>
        <taxon>Bacilli</taxon>
        <taxon>Bacillales</taxon>
        <taxon>Paenibacillaceae</taxon>
        <taxon>Cohnella</taxon>
    </lineage>
</organism>
<evidence type="ECO:0000313" key="2">
    <source>
        <dbReference type="Proteomes" id="UP000256977"/>
    </source>
</evidence>
<name>A0A3D9KNN6_9BACL</name>